<dbReference type="OMA" id="LFAFPYD"/>
<reference evidence="2 3" key="1">
    <citation type="journal article" date="2019" name="Sci. Rep.">
        <title>Nanopore sequencing improves the draft genome of the human pathogenic amoeba Naegleria fowleri.</title>
        <authorList>
            <person name="Liechti N."/>
            <person name="Schurch N."/>
            <person name="Bruggmann R."/>
            <person name="Wittwer M."/>
        </authorList>
    </citation>
    <scope>NUCLEOTIDE SEQUENCE [LARGE SCALE GENOMIC DNA]</scope>
    <source>
        <strain evidence="2 3">ATCC 30894</strain>
    </source>
</reference>
<evidence type="ECO:0000313" key="2">
    <source>
        <dbReference type="EMBL" id="KAF0982804.1"/>
    </source>
</evidence>
<comment type="caution">
    <text evidence="2">The sequence shown here is derived from an EMBL/GenBank/DDBJ whole genome shotgun (WGS) entry which is preliminary data.</text>
</comment>
<dbReference type="Gene3D" id="3.40.50.1820">
    <property type="entry name" value="alpha/beta hydrolase"/>
    <property type="match status" value="1"/>
</dbReference>
<keyword evidence="1" id="KW-0812">Transmembrane</keyword>
<protein>
    <submittedName>
        <fullName evidence="2">Uncharacterized protein</fullName>
    </submittedName>
</protein>
<dbReference type="VEuPathDB" id="AmoebaDB:FDP41_010783"/>
<dbReference type="GeneID" id="68117998"/>
<dbReference type="SUPFAM" id="SSF53474">
    <property type="entry name" value="alpha/beta-Hydrolases"/>
    <property type="match status" value="1"/>
</dbReference>
<organism evidence="2 3">
    <name type="scientific">Naegleria fowleri</name>
    <name type="common">Brain eating amoeba</name>
    <dbReference type="NCBI Taxonomy" id="5763"/>
    <lineage>
        <taxon>Eukaryota</taxon>
        <taxon>Discoba</taxon>
        <taxon>Heterolobosea</taxon>
        <taxon>Tetramitia</taxon>
        <taxon>Eutetramitia</taxon>
        <taxon>Vahlkampfiidae</taxon>
        <taxon>Naegleria</taxon>
    </lineage>
</organism>
<dbReference type="Proteomes" id="UP000444721">
    <property type="component" value="Unassembled WGS sequence"/>
</dbReference>
<keyword evidence="3" id="KW-1185">Reference proteome</keyword>
<dbReference type="Pfam" id="PF02450">
    <property type="entry name" value="LCAT"/>
    <property type="match status" value="1"/>
</dbReference>
<keyword evidence="1" id="KW-1133">Transmembrane helix</keyword>
<gene>
    <name evidence="2" type="ORF">FDP41_010783</name>
</gene>
<proteinExistence type="predicted"/>
<sequence length="670" mass="73988">MTRPNFPQFLFSILLSLVASSSSLCFLFSLLSPIHAKLSLSHHEQQQQPLKPQIPLILVPGYAASIITASEKNSGTFVKHLYESYPNSTQDFMYLSCKIINSNTMQSFVADDQQWDLISPMDRFGLFAIDNLNPGSSQGNGPDRFYFHDMINYLKNSLGYEEGKTLFAFPYDWRQSITKLALRLASYVKTVASQSNSKKVNIISHSMGGYVTKSALVEDASLASYVNIYIAFGSPWQGTGKDWVVSALFGNNLNNFKLNEMVVRSVSLGSISFYERMVLSLKGNNGEGKISVNGVNVKDLTMIEAIDSFLKDSKVEYTTALDNGGGNVKSELVPFRADILSNKLENSVIRQIYNFQKDIYGPIQPRYFYNIFGEGRKTALSVSLTGSGIQLESDGSINISNISQIKYLMGDYTSGDGVASFASAMNDGLEATQRISSFNSHNGLLRDENSFLSIKYYLEQHCHVIGKWDLTISDANGAVVSNSNILVKETYDWYAYSDSFSMNGRYFRDVWNGNMTFKETVYDFSLKLDTSQVKTFSNLCVFSKLSGIMTSRTSGMSFNVSAVASQSMDGAQCTQNQGCDVANGVGVRECINGYLSDICRVTECNPGFLMSVGQPVRPSTCIEKSVSFIAPIVIGSLLGLFILCTGVILCVCYVRVKFSKKGTSGTYQAF</sequence>
<keyword evidence="1" id="KW-0472">Membrane</keyword>
<accession>A0A6A5C8G6</accession>
<dbReference type="InterPro" id="IPR029058">
    <property type="entry name" value="AB_hydrolase_fold"/>
</dbReference>
<evidence type="ECO:0000256" key="1">
    <source>
        <dbReference type="SAM" id="Phobius"/>
    </source>
</evidence>
<dbReference type="AlphaFoldDB" id="A0A6A5C8G6"/>
<dbReference type="PANTHER" id="PTHR11440">
    <property type="entry name" value="LECITHIN-CHOLESTEROL ACYLTRANSFERASE-RELATED"/>
    <property type="match status" value="1"/>
</dbReference>
<dbReference type="RefSeq" id="XP_044567517.1">
    <property type="nucleotide sequence ID" value="XM_044701118.1"/>
</dbReference>
<dbReference type="InterPro" id="IPR003386">
    <property type="entry name" value="LACT/PDAT_acylTrfase"/>
</dbReference>
<name>A0A6A5C8G6_NAEFO</name>
<evidence type="ECO:0000313" key="3">
    <source>
        <dbReference type="Proteomes" id="UP000444721"/>
    </source>
</evidence>
<dbReference type="EMBL" id="VFQX01000007">
    <property type="protein sequence ID" value="KAF0982804.1"/>
    <property type="molecule type" value="Genomic_DNA"/>
</dbReference>
<dbReference type="VEuPathDB" id="AmoebaDB:NfTy_014690"/>
<dbReference type="VEuPathDB" id="AmoebaDB:NF0024280"/>
<feature type="transmembrane region" description="Helical" evidence="1">
    <location>
        <begin position="628"/>
        <end position="654"/>
    </location>
</feature>
<dbReference type="GO" id="GO:0006629">
    <property type="term" value="P:lipid metabolic process"/>
    <property type="evidence" value="ECO:0007669"/>
    <property type="project" value="InterPro"/>
</dbReference>
<dbReference type="OrthoDB" id="190846at2759"/>
<dbReference type="GO" id="GO:0008374">
    <property type="term" value="F:O-acyltransferase activity"/>
    <property type="evidence" value="ECO:0007669"/>
    <property type="project" value="InterPro"/>
</dbReference>